<dbReference type="Proteomes" id="UP000015104">
    <property type="component" value="Unassembled WGS sequence"/>
</dbReference>
<proteinExistence type="predicted"/>
<reference evidence="2" key="1">
    <citation type="submission" date="2011-08" db="EMBL/GenBank/DDBJ databases">
        <authorList>
            <person name="Rombauts S."/>
        </authorList>
    </citation>
    <scope>NUCLEOTIDE SEQUENCE</scope>
    <source>
        <strain evidence="2">London</strain>
    </source>
</reference>
<evidence type="ECO:0000313" key="1">
    <source>
        <dbReference type="EnsemblMetazoa" id="tetur07g00860.1"/>
    </source>
</evidence>
<organism evidence="1 2">
    <name type="scientific">Tetranychus urticae</name>
    <name type="common">Two-spotted spider mite</name>
    <dbReference type="NCBI Taxonomy" id="32264"/>
    <lineage>
        <taxon>Eukaryota</taxon>
        <taxon>Metazoa</taxon>
        <taxon>Ecdysozoa</taxon>
        <taxon>Arthropoda</taxon>
        <taxon>Chelicerata</taxon>
        <taxon>Arachnida</taxon>
        <taxon>Acari</taxon>
        <taxon>Acariformes</taxon>
        <taxon>Trombidiformes</taxon>
        <taxon>Prostigmata</taxon>
        <taxon>Eleutherengona</taxon>
        <taxon>Raphignathae</taxon>
        <taxon>Tetranychoidea</taxon>
        <taxon>Tetranychidae</taxon>
        <taxon>Tetranychus</taxon>
    </lineage>
</organism>
<protein>
    <submittedName>
        <fullName evidence="1">Uncharacterized protein</fullName>
    </submittedName>
</protein>
<accession>T1K8C8</accession>
<dbReference type="EnsemblMetazoa" id="tetur07g00860.1">
    <property type="protein sequence ID" value="tetur07g00860.1"/>
    <property type="gene ID" value="tetur07g00860"/>
</dbReference>
<dbReference type="HOGENOM" id="CLU_3428648_0_0_1"/>
<evidence type="ECO:0000313" key="2">
    <source>
        <dbReference type="Proteomes" id="UP000015104"/>
    </source>
</evidence>
<sequence>MDSLLALFQSNMQTKMMRGG</sequence>
<reference evidence="1" key="2">
    <citation type="submission" date="2015-06" db="UniProtKB">
        <authorList>
            <consortium name="EnsemblMetazoa"/>
        </authorList>
    </citation>
    <scope>IDENTIFICATION</scope>
</reference>
<dbReference type="EMBL" id="CAEY01001873">
    <property type="status" value="NOT_ANNOTATED_CDS"/>
    <property type="molecule type" value="Genomic_DNA"/>
</dbReference>
<name>T1K8C8_TETUR</name>
<keyword evidence="2" id="KW-1185">Reference proteome</keyword>
<dbReference type="AlphaFoldDB" id="T1K8C8"/>